<dbReference type="Proteomes" id="UP001328107">
    <property type="component" value="Unassembled WGS sequence"/>
</dbReference>
<proteinExistence type="predicted"/>
<comment type="caution">
    <text evidence="1">The sequence shown here is derived from an EMBL/GenBank/DDBJ whole genome shotgun (WGS) entry which is preliminary data.</text>
</comment>
<name>A0AAN5CGC1_9BILA</name>
<accession>A0AAN5CGC1</accession>
<keyword evidence="2" id="KW-1185">Reference proteome</keyword>
<sequence>SEICVYPVKYTTFQPTNHNLRLFRNAKAKVLDISYFYEKKLQAKFDLIARFLESVKFDKLRVSIESEEDCTENFIPALLKDRNLENTQIHLKFFGTHSKTVHNIQRMREFIKTIPKIHKLKLEWIGRVPNP</sequence>
<feature type="non-terminal residue" evidence="1">
    <location>
        <position position="1"/>
    </location>
</feature>
<gene>
    <name evidence="1" type="ORF">PMAYCL1PPCAC_11481</name>
</gene>
<dbReference type="EMBL" id="BTRK01000003">
    <property type="protein sequence ID" value="GMR41286.1"/>
    <property type="molecule type" value="Genomic_DNA"/>
</dbReference>
<protein>
    <submittedName>
        <fullName evidence="1">Uncharacterized protein</fullName>
    </submittedName>
</protein>
<evidence type="ECO:0000313" key="1">
    <source>
        <dbReference type="EMBL" id="GMR41286.1"/>
    </source>
</evidence>
<feature type="non-terminal residue" evidence="1">
    <location>
        <position position="131"/>
    </location>
</feature>
<dbReference type="AlphaFoldDB" id="A0AAN5CGC1"/>
<evidence type="ECO:0000313" key="2">
    <source>
        <dbReference type="Proteomes" id="UP001328107"/>
    </source>
</evidence>
<reference evidence="2" key="1">
    <citation type="submission" date="2022-10" db="EMBL/GenBank/DDBJ databases">
        <title>Genome assembly of Pristionchus species.</title>
        <authorList>
            <person name="Yoshida K."/>
            <person name="Sommer R.J."/>
        </authorList>
    </citation>
    <scope>NUCLEOTIDE SEQUENCE [LARGE SCALE GENOMIC DNA]</scope>
    <source>
        <strain evidence="2">RS5460</strain>
    </source>
</reference>
<organism evidence="1 2">
    <name type="scientific">Pristionchus mayeri</name>
    <dbReference type="NCBI Taxonomy" id="1317129"/>
    <lineage>
        <taxon>Eukaryota</taxon>
        <taxon>Metazoa</taxon>
        <taxon>Ecdysozoa</taxon>
        <taxon>Nematoda</taxon>
        <taxon>Chromadorea</taxon>
        <taxon>Rhabditida</taxon>
        <taxon>Rhabditina</taxon>
        <taxon>Diplogasteromorpha</taxon>
        <taxon>Diplogasteroidea</taxon>
        <taxon>Neodiplogasteridae</taxon>
        <taxon>Pristionchus</taxon>
    </lineage>
</organism>